<gene>
    <name evidence="2" type="ORF">Q4494_12360</name>
</gene>
<dbReference type="Pfam" id="PF13391">
    <property type="entry name" value="HNH_2"/>
    <property type="match status" value="1"/>
</dbReference>
<dbReference type="AlphaFoldDB" id="A0AAW7XX80"/>
<dbReference type="RefSeq" id="WP_216045547.1">
    <property type="nucleotide sequence ID" value="NZ_JAHKPE010000031.1"/>
</dbReference>
<dbReference type="EMBL" id="JAUOPJ010000010">
    <property type="protein sequence ID" value="MDO6457878.1"/>
    <property type="molecule type" value="Genomic_DNA"/>
</dbReference>
<dbReference type="GO" id="GO:0004519">
    <property type="term" value="F:endonuclease activity"/>
    <property type="evidence" value="ECO:0007669"/>
    <property type="project" value="UniProtKB-KW"/>
</dbReference>
<feature type="domain" description="HNH nuclease" evidence="1">
    <location>
        <begin position="219"/>
        <end position="267"/>
    </location>
</feature>
<proteinExistence type="predicted"/>
<evidence type="ECO:0000313" key="3">
    <source>
        <dbReference type="Proteomes" id="UP001169823"/>
    </source>
</evidence>
<evidence type="ECO:0000313" key="2">
    <source>
        <dbReference type="EMBL" id="MDO6457878.1"/>
    </source>
</evidence>
<comment type="caution">
    <text evidence="2">The sequence shown here is derived from an EMBL/GenBank/DDBJ whole genome shotgun (WGS) entry which is preliminary data.</text>
</comment>
<dbReference type="Proteomes" id="UP001169823">
    <property type="component" value="Unassembled WGS sequence"/>
</dbReference>
<organism evidence="2 3">
    <name type="scientific">Celeribacter halophilus</name>
    <dbReference type="NCBI Taxonomy" id="576117"/>
    <lineage>
        <taxon>Bacteria</taxon>
        <taxon>Pseudomonadati</taxon>
        <taxon>Pseudomonadota</taxon>
        <taxon>Alphaproteobacteria</taxon>
        <taxon>Rhodobacterales</taxon>
        <taxon>Roseobacteraceae</taxon>
        <taxon>Celeribacter</taxon>
    </lineage>
</organism>
<evidence type="ECO:0000259" key="1">
    <source>
        <dbReference type="Pfam" id="PF13391"/>
    </source>
</evidence>
<sequence length="317" mass="35473">MVAELEGALAKMTGKHRVALDWFNENKGEIITWSDIQKFSADHSRLVNQAKGIYKPQYTDYALSLRTIQNGPYPDKDVEYRPDGSWALHYFQENQNPAQRDREATNRGLMRCMEDQVPVGTLVKRQPKPGVAYEVLGLGLVTKWENGFFTIEGFSDAGEVHDTEQPDAALLRATNGTISEAFDAENDQDLREKTLAQVARRRGQAAFRAALLEAYGGKCCVTGCTLKDALEAAHIAPYRGDHSHHVQNGLLLRSDIHTLFDLGLLVITEGYRVKLSKVALEDDSYANLESTQLLLPDDQTRYPSLDALGRHRKWAGI</sequence>
<protein>
    <submittedName>
        <fullName evidence="2">HNH endonuclease</fullName>
    </submittedName>
</protein>
<name>A0AAW7XX80_9RHOB</name>
<dbReference type="InterPro" id="IPR003615">
    <property type="entry name" value="HNH_nuc"/>
</dbReference>
<keyword evidence="2" id="KW-0255">Endonuclease</keyword>
<accession>A0AAW7XX80</accession>
<keyword evidence="2" id="KW-0378">Hydrolase</keyword>
<reference evidence="2" key="1">
    <citation type="submission" date="2023-07" db="EMBL/GenBank/DDBJ databases">
        <title>Genome content predicts the carbon catabolic preferences of heterotrophic bacteria.</title>
        <authorList>
            <person name="Gralka M."/>
        </authorList>
    </citation>
    <scope>NUCLEOTIDE SEQUENCE</scope>
    <source>
        <strain evidence="2">I2M02</strain>
    </source>
</reference>
<keyword evidence="2" id="KW-0540">Nuclease</keyword>